<keyword evidence="3 11" id="KW-0812">Transmembrane</keyword>
<dbReference type="InterPro" id="IPR001757">
    <property type="entry name" value="P_typ_ATPase"/>
</dbReference>
<dbReference type="VEuPathDB" id="FungiDB:KRP23_11304"/>
<reference evidence="15" key="1">
    <citation type="journal article" date="2006" name="Science">
        <title>Phytophthora genome sequences uncover evolutionary origins and mechanisms of pathogenesis.</title>
        <authorList>
            <person name="Tyler B.M."/>
            <person name="Tripathy S."/>
            <person name="Zhang X."/>
            <person name="Dehal P."/>
            <person name="Jiang R.H."/>
            <person name="Aerts A."/>
            <person name="Arredondo F.D."/>
            <person name="Baxter L."/>
            <person name="Bensasson D."/>
            <person name="Beynon J.L."/>
            <person name="Chapman J."/>
            <person name="Damasceno C.M."/>
            <person name="Dorrance A.E."/>
            <person name="Dou D."/>
            <person name="Dickerman A.W."/>
            <person name="Dubchak I.L."/>
            <person name="Garbelotto M."/>
            <person name="Gijzen M."/>
            <person name="Gordon S.G."/>
            <person name="Govers F."/>
            <person name="Grunwald N.J."/>
            <person name="Huang W."/>
            <person name="Ivors K.L."/>
            <person name="Jones R.W."/>
            <person name="Kamoun S."/>
            <person name="Krampis K."/>
            <person name="Lamour K.H."/>
            <person name="Lee M.K."/>
            <person name="McDonald W.H."/>
            <person name="Medina M."/>
            <person name="Meijer H.J."/>
            <person name="Nordberg E.K."/>
            <person name="Maclean D.J."/>
            <person name="Ospina-Giraldo M.D."/>
            <person name="Morris P.F."/>
            <person name="Phuntumart V."/>
            <person name="Putnam N.H."/>
            <person name="Rash S."/>
            <person name="Rose J.K."/>
            <person name="Sakihama Y."/>
            <person name="Salamov A.A."/>
            <person name="Savidor A."/>
            <person name="Scheuring C.F."/>
            <person name="Smith B.M."/>
            <person name="Sobral B.W."/>
            <person name="Terry A."/>
            <person name="Torto-Alalibo T.A."/>
            <person name="Win J."/>
            <person name="Xu Z."/>
            <person name="Zhang H."/>
            <person name="Grigoriev I.V."/>
            <person name="Rokhsar D.S."/>
            <person name="Boore J.L."/>
        </authorList>
    </citation>
    <scope>NUCLEOTIDE SEQUENCE [LARGE SCALE GENOMIC DNA]</scope>
    <source>
        <strain evidence="15">Pr102</strain>
    </source>
</reference>
<dbReference type="HOGENOM" id="CLU_001828_0_5_1"/>
<feature type="transmembrane region" description="Helical" evidence="11">
    <location>
        <begin position="1177"/>
        <end position="1201"/>
    </location>
</feature>
<dbReference type="PRINTS" id="PR00119">
    <property type="entry name" value="CATATPASE"/>
</dbReference>
<dbReference type="GO" id="GO:0005524">
    <property type="term" value="F:ATP binding"/>
    <property type="evidence" value="ECO:0007669"/>
    <property type="project" value="UniProtKB-KW"/>
</dbReference>
<comment type="similarity">
    <text evidence="2">Belongs to the cation transport ATPase (P-type) (TC 3.A.3) family. Type V subfamily.</text>
</comment>
<dbReference type="SUPFAM" id="SSF56784">
    <property type="entry name" value="HAD-like"/>
    <property type="match status" value="1"/>
</dbReference>
<dbReference type="SUPFAM" id="SSF81665">
    <property type="entry name" value="Calcium ATPase, transmembrane domain M"/>
    <property type="match status" value="1"/>
</dbReference>
<comment type="subcellular location">
    <subcellularLocation>
        <location evidence="1">Membrane</location>
        <topology evidence="1">Multi-pass membrane protein</topology>
    </subcellularLocation>
</comment>
<evidence type="ECO:0000256" key="1">
    <source>
        <dbReference type="ARBA" id="ARBA00004141"/>
    </source>
</evidence>
<evidence type="ECO:0000256" key="2">
    <source>
        <dbReference type="ARBA" id="ARBA00006000"/>
    </source>
</evidence>
<keyword evidence="10 11" id="KW-0472">Membrane</keyword>
<dbReference type="SUPFAM" id="SSF81660">
    <property type="entry name" value="Metal cation-transporting ATPase, ATP-binding domain N"/>
    <property type="match status" value="1"/>
</dbReference>
<dbReference type="InterPro" id="IPR018303">
    <property type="entry name" value="ATPase_P-typ_P_site"/>
</dbReference>
<evidence type="ECO:0000259" key="13">
    <source>
        <dbReference type="Pfam" id="PF00122"/>
    </source>
</evidence>
<feature type="domain" description="P-type ATPase A" evidence="13">
    <location>
        <begin position="536"/>
        <end position="652"/>
    </location>
</feature>
<feature type="transmembrane region" description="Helical" evidence="11">
    <location>
        <begin position="1152"/>
        <end position="1171"/>
    </location>
</feature>
<dbReference type="SFLD" id="SFLDF00027">
    <property type="entry name" value="p-type_atpase"/>
    <property type="match status" value="1"/>
</dbReference>
<dbReference type="VEuPathDB" id="FungiDB:KRP22_10691"/>
<dbReference type="PANTHER" id="PTHR45630">
    <property type="entry name" value="CATION-TRANSPORTING ATPASE-RELATED"/>
    <property type="match status" value="1"/>
</dbReference>
<evidence type="ECO:0000256" key="3">
    <source>
        <dbReference type="ARBA" id="ARBA00022692"/>
    </source>
</evidence>
<feature type="transmembrane region" description="Helical" evidence="11">
    <location>
        <begin position="668"/>
        <end position="688"/>
    </location>
</feature>
<dbReference type="PANTHER" id="PTHR45630:SF11">
    <property type="entry name" value="CATION-TRANSPORTING P-TYPE ATPASE N-TERMINAL DOMAIN-CONTAINING PROTEIN"/>
    <property type="match status" value="1"/>
</dbReference>
<dbReference type="GO" id="GO:0019829">
    <property type="term" value="F:ATPase-coupled monoatomic cation transmembrane transporter activity"/>
    <property type="evidence" value="ECO:0000318"/>
    <property type="project" value="GO_Central"/>
</dbReference>
<keyword evidence="9 11" id="KW-1133">Transmembrane helix</keyword>
<dbReference type="VEuPathDB" id="FungiDB:KRP23_7919"/>
<keyword evidence="4" id="KW-0479">Metal-binding</keyword>
<dbReference type="Gene3D" id="2.70.150.10">
    <property type="entry name" value="Calcium-transporting ATPase, cytoplasmic transduction domain A"/>
    <property type="match status" value="1"/>
</dbReference>
<evidence type="ECO:0000313" key="14">
    <source>
        <dbReference type="EnsemblProtists" id="Phyra82135"/>
    </source>
</evidence>
<keyword evidence="7" id="KW-0460">Magnesium</keyword>
<keyword evidence="6" id="KW-0067">ATP-binding</keyword>
<feature type="transmembrane region" description="Helical" evidence="11">
    <location>
        <begin position="279"/>
        <end position="305"/>
    </location>
</feature>
<evidence type="ECO:0000313" key="15">
    <source>
        <dbReference type="Proteomes" id="UP000005238"/>
    </source>
</evidence>
<dbReference type="Proteomes" id="UP000005238">
    <property type="component" value="Unassembled WGS sequence"/>
</dbReference>
<keyword evidence="5" id="KW-0547">Nucleotide-binding</keyword>
<keyword evidence="8" id="KW-1278">Translocase</keyword>
<reference evidence="14" key="2">
    <citation type="submission" date="2015-06" db="UniProtKB">
        <authorList>
            <consortium name="EnsemblProtists"/>
        </authorList>
    </citation>
    <scope>IDENTIFICATION</scope>
    <source>
        <strain evidence="14">Pr102</strain>
    </source>
</reference>
<evidence type="ECO:0000256" key="11">
    <source>
        <dbReference type="SAM" id="Phobius"/>
    </source>
</evidence>
<evidence type="ECO:0000256" key="7">
    <source>
        <dbReference type="ARBA" id="ARBA00022842"/>
    </source>
</evidence>
<dbReference type="NCBIfam" id="TIGR01657">
    <property type="entry name" value="P-ATPase-V"/>
    <property type="match status" value="1"/>
</dbReference>
<dbReference type="PROSITE" id="PS00154">
    <property type="entry name" value="ATPASE_E1_E2"/>
    <property type="match status" value="1"/>
</dbReference>
<dbReference type="VEuPathDB" id="FungiDB:KRP23_14844"/>
<dbReference type="GO" id="GO:0016887">
    <property type="term" value="F:ATP hydrolysis activity"/>
    <property type="evidence" value="ECO:0007669"/>
    <property type="project" value="InterPro"/>
</dbReference>
<feature type="transmembrane region" description="Helical" evidence="11">
    <location>
        <begin position="700"/>
        <end position="723"/>
    </location>
</feature>
<feature type="transmembrane region" description="Helical" evidence="11">
    <location>
        <begin position="503"/>
        <end position="520"/>
    </location>
</feature>
<dbReference type="SFLD" id="SFLDG00002">
    <property type="entry name" value="C1.7:_P-type_atpase_like"/>
    <property type="match status" value="1"/>
</dbReference>
<evidence type="ECO:0000256" key="10">
    <source>
        <dbReference type="ARBA" id="ARBA00023136"/>
    </source>
</evidence>
<feature type="signal peptide" evidence="12">
    <location>
        <begin position="1"/>
        <end position="19"/>
    </location>
</feature>
<evidence type="ECO:0000256" key="8">
    <source>
        <dbReference type="ARBA" id="ARBA00022967"/>
    </source>
</evidence>
<dbReference type="InterPro" id="IPR006544">
    <property type="entry name" value="P-type_TPase_V"/>
</dbReference>
<dbReference type="eggNOG" id="KOG0208">
    <property type="taxonomic scope" value="Eukaryota"/>
</dbReference>
<dbReference type="GO" id="GO:0055085">
    <property type="term" value="P:transmembrane transport"/>
    <property type="evidence" value="ECO:0000318"/>
    <property type="project" value="GO_Central"/>
</dbReference>
<accession>H3GX44</accession>
<dbReference type="InterPro" id="IPR023299">
    <property type="entry name" value="ATPase_P-typ_cyto_dom_N"/>
</dbReference>
<sequence>MIHRSLLALAVVPMAFVHAEQANQLAFAACPVSHSPEYYCCQYSSSSMEIYTKFNLPTGGSYDEFYRKGWNEGRRVNYPYHKFTPDSPTFYYDEPSSVCRMQVVVTDFSSGSMTYELQCASANSTLEEDSRDSTVFWTSPSNSRNNNASFPVGAQCTSLMTDGLVNATAKAACVSESATVTPQFTSYGEGKLLLVYFLYLAVFVLIGLWMAYKHVLQSKNESVDEMARKLLTSPATPLKSVAGYSEARNSHVRDSDLHIQRVASDSVFQTGYKASKVGYVVFSYFVAATLALNALVIIVICDYYAKFTPTLFGSDNALVFFIVWLFSAGWFATIVLLREQIINFFRLRVELNKAEYVHLFKLDDTEVLLADRSGVSDLVQRIESVFSNKSKLSGYQETVRVNQAGSLRFLTFQHLRYIYDDSEKRFVPGAVALGETHRDIMRDAGGLSTTEAESRLQTVGANAVDVALPSVGKSLIQEFFTLFYIYQIMCYYVWYYFTYWNLGIVMTLVVVGTAVINIYTKRKMQAAIVKMTRYRTEVSVFRDNEWKTLESPQLVPGDLVKVPENWIIPCDMVIVKGTTVCDESMLTGESMPVQKFPIPDHSATIYDAEGRGKKHTLFSGTRVLSSGRNEEIHGVVQTTGAHTTKGQLIQSILFPVPMRFKYDEHLKALIALLLVYSFVGCYLGINFLTSNGKLTNKMTAFCYCIFLISAVVSPLLPVVTTVGQVNAATRLEKSGIFSLNVKRITLCGKVRVFCFDKTGTLTKQGLDFLGVQPVDTKSASFLPVVKDTATVSASKQTQYALATCHSVGSLDGQLVGNEVEVRMFEATRWTLVEHEASQPVVTSPNGDELEFVKRFDFDHHRMSMSVVVRHRATGQLFVFCKGSYERMEQLSRPDSVPRDYKSVADRLAKDGCYVLGLSCRELPRDWTNEQIDAFLSNRDAVDEDLSLLGLILFRNELKEDTAGAIAQLKAGDIRVVMITGDNAMCGCYIARSSGMVAPDSRVILGEMLTSGESISTLVWRDIDDDAISYDLHELKRKLADGEDIELAVTGAAFDHLTAVGEMKQMLLNVRIFSRMTPDNKVECVKMHMEAGAVTGMCGDGGNDCGALRIAHAGIALSDAEASVVSPFTSKPKTIQSVVDICREGRCSVATSFASVKFLIMYGVIASTLRLFQWYHAVIMSEWCFILADGVTLVGLSYVITLSKPLPTLNQQRPTSSLIGPTTLASIVGQELINVVFLFSGVHMLINEVWYCPFSPDNVDLAKWWLLSDNSMATTLFFTIITQQQLAAWVFSFGSRYRAPIWRNYLLVTVFALLVALDVYLILGEPSVVHDLFRIASATNVVVLPDIPMPFSFRAKYFALLVGNVASVILFEYVVVLGPVRNFLRKKYHKAGLVMRK</sequence>
<evidence type="ECO:0000256" key="5">
    <source>
        <dbReference type="ARBA" id="ARBA00022741"/>
    </source>
</evidence>
<proteinExistence type="inferred from homology"/>
<dbReference type="InterPro" id="IPR059000">
    <property type="entry name" value="ATPase_P-type_domA"/>
</dbReference>
<name>H3GX44_PHYRM</name>
<dbReference type="GO" id="GO:0046872">
    <property type="term" value="F:metal ion binding"/>
    <property type="evidence" value="ECO:0007669"/>
    <property type="project" value="UniProtKB-KW"/>
</dbReference>
<dbReference type="InterPro" id="IPR008250">
    <property type="entry name" value="ATPase_P-typ_transduc_dom_A_sf"/>
</dbReference>
<dbReference type="SUPFAM" id="SSF81653">
    <property type="entry name" value="Calcium ATPase, transduction domain A"/>
    <property type="match status" value="1"/>
</dbReference>
<feature type="transmembrane region" description="Helical" evidence="11">
    <location>
        <begin position="193"/>
        <end position="212"/>
    </location>
</feature>
<dbReference type="InterPro" id="IPR023214">
    <property type="entry name" value="HAD_sf"/>
</dbReference>
<dbReference type="EnsemblProtists" id="Phyra82135">
    <property type="protein sequence ID" value="Phyra82135"/>
    <property type="gene ID" value="Phyra82135"/>
</dbReference>
<dbReference type="SFLD" id="SFLDS00003">
    <property type="entry name" value="Haloacid_Dehalogenase"/>
    <property type="match status" value="1"/>
</dbReference>
<dbReference type="Gene3D" id="3.40.1110.10">
    <property type="entry name" value="Calcium-transporting ATPase, cytoplasmic domain N"/>
    <property type="match status" value="1"/>
</dbReference>
<feature type="transmembrane region" description="Helical" evidence="11">
    <location>
        <begin position="317"/>
        <end position="337"/>
    </location>
</feature>
<evidence type="ECO:0000256" key="4">
    <source>
        <dbReference type="ARBA" id="ARBA00022723"/>
    </source>
</evidence>
<dbReference type="InParanoid" id="H3GX44"/>
<dbReference type="InterPro" id="IPR044492">
    <property type="entry name" value="P_typ_ATPase_HD_dom"/>
</dbReference>
<dbReference type="InterPro" id="IPR023298">
    <property type="entry name" value="ATPase_P-typ_TM_dom_sf"/>
</dbReference>
<dbReference type="STRING" id="164328.H3GX44"/>
<dbReference type="GO" id="GO:0140358">
    <property type="term" value="F:P-type transmembrane transporter activity"/>
    <property type="evidence" value="ECO:0007669"/>
    <property type="project" value="InterPro"/>
</dbReference>
<dbReference type="EMBL" id="DS566065">
    <property type="status" value="NOT_ANNOTATED_CDS"/>
    <property type="molecule type" value="Genomic_DNA"/>
</dbReference>
<evidence type="ECO:0000256" key="12">
    <source>
        <dbReference type="SAM" id="SignalP"/>
    </source>
</evidence>
<protein>
    <recommendedName>
        <fullName evidence="13">P-type ATPase A domain-containing protein</fullName>
    </recommendedName>
</protein>
<dbReference type="InterPro" id="IPR036412">
    <property type="entry name" value="HAD-like_sf"/>
</dbReference>
<feature type="transmembrane region" description="Helical" evidence="11">
    <location>
        <begin position="1304"/>
        <end position="1322"/>
    </location>
</feature>
<feature type="transmembrane region" description="Helical" evidence="11">
    <location>
        <begin position="1356"/>
        <end position="1379"/>
    </location>
</feature>
<organism evidence="14 15">
    <name type="scientific">Phytophthora ramorum</name>
    <name type="common">Sudden oak death agent</name>
    <dbReference type="NCBI Taxonomy" id="164328"/>
    <lineage>
        <taxon>Eukaryota</taxon>
        <taxon>Sar</taxon>
        <taxon>Stramenopiles</taxon>
        <taxon>Oomycota</taxon>
        <taxon>Peronosporomycetes</taxon>
        <taxon>Peronosporales</taxon>
        <taxon>Peronosporaceae</taxon>
        <taxon>Phytophthora</taxon>
    </lineage>
</organism>
<dbReference type="Gene3D" id="3.40.50.1000">
    <property type="entry name" value="HAD superfamily/HAD-like"/>
    <property type="match status" value="1"/>
</dbReference>
<feature type="transmembrane region" description="Helical" evidence="11">
    <location>
        <begin position="1271"/>
        <end position="1292"/>
    </location>
</feature>
<feature type="chain" id="PRO_5003586788" description="P-type ATPase A domain-containing protein" evidence="12">
    <location>
        <begin position="20"/>
        <end position="1396"/>
    </location>
</feature>
<keyword evidence="12" id="KW-0732">Signal</keyword>
<dbReference type="Pfam" id="PF00122">
    <property type="entry name" value="E1-E2_ATPase"/>
    <property type="match status" value="1"/>
</dbReference>
<dbReference type="GO" id="GO:0016020">
    <property type="term" value="C:membrane"/>
    <property type="evidence" value="ECO:0000318"/>
    <property type="project" value="GO_Central"/>
</dbReference>
<dbReference type="OMA" id="MPEWGYL"/>
<dbReference type="NCBIfam" id="TIGR01494">
    <property type="entry name" value="ATPase_P-type"/>
    <property type="match status" value="2"/>
</dbReference>
<keyword evidence="15" id="KW-1185">Reference proteome</keyword>
<evidence type="ECO:0000256" key="6">
    <source>
        <dbReference type="ARBA" id="ARBA00022840"/>
    </source>
</evidence>
<evidence type="ECO:0000256" key="9">
    <source>
        <dbReference type="ARBA" id="ARBA00022989"/>
    </source>
</evidence>